<dbReference type="Proteomes" id="UP001163823">
    <property type="component" value="Chromosome 4"/>
</dbReference>
<comment type="caution">
    <text evidence="10">The sequence shown here is derived from an EMBL/GenBank/DDBJ whole genome shotgun (WGS) entry which is preliminary data.</text>
</comment>
<keyword evidence="4 8" id="KW-0732">Signal</keyword>
<evidence type="ECO:0000256" key="5">
    <source>
        <dbReference type="ARBA" id="ARBA00022827"/>
    </source>
</evidence>
<dbReference type="AlphaFoldDB" id="A0AAD7PW53"/>
<keyword evidence="5 6" id="KW-0274">FAD</keyword>
<feature type="domain" description="Glucose-methanol-choline oxidoreductase N-terminal" evidence="9">
    <location>
        <begin position="279"/>
        <end position="293"/>
    </location>
</feature>
<evidence type="ECO:0000256" key="4">
    <source>
        <dbReference type="ARBA" id="ARBA00022729"/>
    </source>
</evidence>
<feature type="disulfide bond" evidence="7">
    <location>
        <begin position="447"/>
        <end position="502"/>
    </location>
</feature>
<evidence type="ECO:0000259" key="9">
    <source>
        <dbReference type="PROSITE" id="PS00624"/>
    </source>
</evidence>
<dbReference type="PANTHER" id="PTHR45968">
    <property type="entry name" value="OSJNBA0019K04.7 PROTEIN"/>
    <property type="match status" value="1"/>
</dbReference>
<evidence type="ECO:0000313" key="11">
    <source>
        <dbReference type="Proteomes" id="UP001163823"/>
    </source>
</evidence>
<feature type="binding site" evidence="6">
    <location>
        <begin position="74"/>
        <end position="75"/>
    </location>
    <ligand>
        <name>FAD</name>
        <dbReference type="ChEBI" id="CHEBI:57692"/>
    </ligand>
</feature>
<proteinExistence type="inferred from homology"/>
<evidence type="ECO:0000256" key="2">
    <source>
        <dbReference type="ARBA" id="ARBA00010790"/>
    </source>
</evidence>
<feature type="binding site" evidence="6">
    <location>
        <position position="539"/>
    </location>
    <ligand>
        <name>FAD</name>
        <dbReference type="ChEBI" id="CHEBI:57692"/>
    </ligand>
</feature>
<dbReference type="Gene3D" id="3.30.410.40">
    <property type="match status" value="1"/>
</dbReference>
<dbReference type="InterPro" id="IPR007867">
    <property type="entry name" value="GMC_OxRtase_C"/>
</dbReference>
<keyword evidence="7" id="KW-1015">Disulfide bond</keyword>
<feature type="binding site" evidence="6">
    <location>
        <position position="120"/>
    </location>
    <ligand>
        <name>FAD</name>
        <dbReference type="ChEBI" id="CHEBI:57692"/>
    </ligand>
</feature>
<dbReference type="InterPro" id="IPR051871">
    <property type="entry name" value="GMC_Oxidoreductase-Related"/>
</dbReference>
<evidence type="ECO:0000256" key="7">
    <source>
        <dbReference type="PIRSR" id="PIRSR000137-3"/>
    </source>
</evidence>
<comment type="cofactor">
    <cofactor evidence="1 6">
        <name>FAD</name>
        <dbReference type="ChEBI" id="CHEBI:57692"/>
    </cofactor>
</comment>
<reference evidence="10" key="1">
    <citation type="journal article" date="2023" name="Science">
        <title>Elucidation of the pathway for biosynthesis of saponin adjuvants from the soapbark tree.</title>
        <authorList>
            <person name="Reed J."/>
            <person name="Orme A."/>
            <person name="El-Demerdash A."/>
            <person name="Owen C."/>
            <person name="Martin L.B.B."/>
            <person name="Misra R.C."/>
            <person name="Kikuchi S."/>
            <person name="Rejzek M."/>
            <person name="Martin A.C."/>
            <person name="Harkess A."/>
            <person name="Leebens-Mack J."/>
            <person name="Louveau T."/>
            <person name="Stephenson M.J."/>
            <person name="Osbourn A."/>
        </authorList>
    </citation>
    <scope>NUCLEOTIDE SEQUENCE</scope>
    <source>
        <strain evidence="10">S10</strain>
    </source>
</reference>
<evidence type="ECO:0000256" key="8">
    <source>
        <dbReference type="SAM" id="SignalP"/>
    </source>
</evidence>
<dbReference type="KEGG" id="qsa:O6P43_008282"/>
<dbReference type="PANTHER" id="PTHR45968:SF31">
    <property type="entry name" value="GLUCOSE-METHANOL-CHOLINE (GMC) OXIDOREDUCTASE FAMILY PROTEIN"/>
    <property type="match status" value="1"/>
</dbReference>
<feature type="chain" id="PRO_5042295758" evidence="8">
    <location>
        <begin position="26"/>
        <end position="578"/>
    </location>
</feature>
<dbReference type="GO" id="GO:0050660">
    <property type="term" value="F:flavin adenine dinucleotide binding"/>
    <property type="evidence" value="ECO:0007669"/>
    <property type="project" value="InterPro"/>
</dbReference>
<protein>
    <submittedName>
        <fullName evidence="10">Protein HOTHEAD-like</fullName>
    </submittedName>
</protein>
<evidence type="ECO:0000256" key="6">
    <source>
        <dbReference type="PIRSR" id="PIRSR000137-2"/>
    </source>
</evidence>
<sequence length="578" mass="63831">MSFRCKKFIWAFIAGILFFHGLCDSEKVPHYKFVKEAISAPAISFYDYIVIGGGTSGCSLAATLTQGAKVLVLERGGSPYTRPNKTNIYNFVNTLSDTSPTSFSQQFISTDGVLNARARVLGGGSVLNAGFYTRASTRYIKEAGWNETLVMESYEWVEKKVAFEPPLLQWQSAVKDGLLEVGVLPDNGFTYDHLEGTKVGGTIFDREGHRHTAADLLEYANPRRISVYLHATVQRILFRYRKGRARPQAYGVIFKDAHGFMHRALLSKRGRNEIILSAGALGSPQLLMLSGIGPAYHLHAHGINVVLDLPMVGQGMADNPMNILVIPSPKPVEVSLIQVVGITDFGSYIEAASGLSFGYSWGHTLHGIFELLSNQTGQPTMVPPEATGSAAETINSFFNASLKGGVILEKIMGPLSTGFLELLNTNPNDNPLVTFNYFKNPEDLRRCVQGMETIIGVINSKAFSKYRYPNVPIQALIDLVLQLPLNLRPRHPTAAISLEQYCIDTVLTIWHYHGGCQVDRVVDQNYKVLGVDSLRVVDGSTFYKSPGTNPQATVMMLGRYMGKKILQKRVSRSKREKR</sequence>
<keyword evidence="11" id="KW-1185">Reference proteome</keyword>
<dbReference type="PROSITE" id="PS00624">
    <property type="entry name" value="GMC_OXRED_2"/>
    <property type="match status" value="1"/>
</dbReference>
<dbReference type="SUPFAM" id="SSF51905">
    <property type="entry name" value="FAD/NAD(P)-binding domain"/>
    <property type="match status" value="1"/>
</dbReference>
<gene>
    <name evidence="10" type="ORF">O6P43_008282</name>
</gene>
<feature type="binding site" evidence="6">
    <location>
        <begin position="510"/>
        <end position="511"/>
    </location>
    <ligand>
        <name>FAD</name>
        <dbReference type="ChEBI" id="CHEBI:57692"/>
    </ligand>
</feature>
<dbReference type="EMBL" id="JARAOO010000004">
    <property type="protein sequence ID" value="KAJ7970033.1"/>
    <property type="molecule type" value="Genomic_DNA"/>
</dbReference>
<dbReference type="Pfam" id="PF00732">
    <property type="entry name" value="GMC_oxred_N"/>
    <property type="match status" value="1"/>
</dbReference>
<evidence type="ECO:0000256" key="1">
    <source>
        <dbReference type="ARBA" id="ARBA00001974"/>
    </source>
</evidence>
<dbReference type="GO" id="GO:0016614">
    <property type="term" value="F:oxidoreductase activity, acting on CH-OH group of donors"/>
    <property type="evidence" value="ECO:0007669"/>
    <property type="project" value="InterPro"/>
</dbReference>
<dbReference type="Pfam" id="PF05199">
    <property type="entry name" value="GMC_oxred_C"/>
    <property type="match status" value="1"/>
</dbReference>
<evidence type="ECO:0000313" key="10">
    <source>
        <dbReference type="EMBL" id="KAJ7970033.1"/>
    </source>
</evidence>
<dbReference type="InterPro" id="IPR036188">
    <property type="entry name" value="FAD/NAD-bd_sf"/>
</dbReference>
<feature type="binding site" evidence="6">
    <location>
        <position position="233"/>
    </location>
    <ligand>
        <name>FAD</name>
        <dbReference type="ChEBI" id="CHEBI:57692"/>
    </ligand>
</feature>
<name>A0AAD7PW53_QUISA</name>
<accession>A0AAD7PW53</accession>
<dbReference type="PIRSF" id="PIRSF000137">
    <property type="entry name" value="Alcohol_oxidase"/>
    <property type="match status" value="1"/>
</dbReference>
<comment type="similarity">
    <text evidence="2">Belongs to the GMC oxidoreductase family.</text>
</comment>
<feature type="binding site" evidence="6">
    <location>
        <begin position="550"/>
        <end position="551"/>
    </location>
    <ligand>
        <name>FAD</name>
        <dbReference type="ChEBI" id="CHEBI:57692"/>
    </ligand>
</feature>
<feature type="signal peptide" evidence="8">
    <location>
        <begin position="1"/>
        <end position="25"/>
    </location>
</feature>
<dbReference type="InterPro" id="IPR012132">
    <property type="entry name" value="GMC_OxRdtase"/>
</dbReference>
<organism evidence="10 11">
    <name type="scientific">Quillaja saponaria</name>
    <name type="common">Soap bark tree</name>
    <dbReference type="NCBI Taxonomy" id="32244"/>
    <lineage>
        <taxon>Eukaryota</taxon>
        <taxon>Viridiplantae</taxon>
        <taxon>Streptophyta</taxon>
        <taxon>Embryophyta</taxon>
        <taxon>Tracheophyta</taxon>
        <taxon>Spermatophyta</taxon>
        <taxon>Magnoliopsida</taxon>
        <taxon>eudicotyledons</taxon>
        <taxon>Gunneridae</taxon>
        <taxon>Pentapetalae</taxon>
        <taxon>rosids</taxon>
        <taxon>fabids</taxon>
        <taxon>Fabales</taxon>
        <taxon>Quillajaceae</taxon>
        <taxon>Quillaja</taxon>
    </lineage>
</organism>
<evidence type="ECO:0000256" key="3">
    <source>
        <dbReference type="ARBA" id="ARBA00022630"/>
    </source>
</evidence>
<dbReference type="SUPFAM" id="SSF54373">
    <property type="entry name" value="FAD-linked reductases, C-terminal domain"/>
    <property type="match status" value="1"/>
</dbReference>
<feature type="binding site" evidence="6">
    <location>
        <begin position="55"/>
        <end position="56"/>
    </location>
    <ligand>
        <name>FAD</name>
        <dbReference type="ChEBI" id="CHEBI:57692"/>
    </ligand>
</feature>
<keyword evidence="3" id="KW-0285">Flavoprotein</keyword>
<dbReference type="Gene3D" id="3.50.50.60">
    <property type="entry name" value="FAD/NAD(P)-binding domain"/>
    <property type="match status" value="1"/>
</dbReference>
<dbReference type="InterPro" id="IPR000172">
    <property type="entry name" value="GMC_OxRdtase_N"/>
</dbReference>